<protein>
    <recommendedName>
        <fullName evidence="2">Myb/SANT-like domain-containing protein</fullName>
    </recommendedName>
</protein>
<proteinExistence type="predicted"/>
<reference evidence="3" key="1">
    <citation type="submission" date="2023-03" db="UniProtKB">
        <authorList>
            <consortium name="EnsemblPlants"/>
        </authorList>
    </citation>
    <scope>IDENTIFICATION</scope>
</reference>
<evidence type="ECO:0000256" key="1">
    <source>
        <dbReference type="SAM" id="MobiDB-lite"/>
    </source>
</evidence>
<name>A0A9I9CXP5_CUCME</name>
<feature type="domain" description="Myb/SANT-like" evidence="2">
    <location>
        <begin position="58"/>
        <end position="151"/>
    </location>
</feature>
<feature type="region of interest" description="Disordered" evidence="1">
    <location>
        <begin position="192"/>
        <end position="235"/>
    </location>
</feature>
<dbReference type="PANTHER" id="PTHR47584:SF14">
    <property type="entry name" value="L10-INTERACTING MYB DOMAIN-CONTAINING PROTEIN-LIKE"/>
    <property type="match status" value="1"/>
</dbReference>
<accession>A0A9I9CXP5</accession>
<dbReference type="AlphaFoldDB" id="A0A9I9CXP5"/>
<evidence type="ECO:0000313" key="3">
    <source>
        <dbReference type="EnsemblPlants" id="MELO3C009866.2.1"/>
    </source>
</evidence>
<organism evidence="3">
    <name type="scientific">Cucumis melo</name>
    <name type="common">Muskmelon</name>
    <dbReference type="NCBI Taxonomy" id="3656"/>
    <lineage>
        <taxon>Eukaryota</taxon>
        <taxon>Viridiplantae</taxon>
        <taxon>Streptophyta</taxon>
        <taxon>Embryophyta</taxon>
        <taxon>Tracheophyta</taxon>
        <taxon>Spermatophyta</taxon>
        <taxon>Magnoliopsida</taxon>
        <taxon>eudicotyledons</taxon>
        <taxon>Gunneridae</taxon>
        <taxon>Pentapetalae</taxon>
        <taxon>rosids</taxon>
        <taxon>fabids</taxon>
        <taxon>Cucurbitales</taxon>
        <taxon>Cucurbitaceae</taxon>
        <taxon>Benincaseae</taxon>
        <taxon>Cucumis</taxon>
    </lineage>
</organism>
<dbReference type="Gramene" id="MELO3C009866.2.1">
    <property type="protein sequence ID" value="MELO3C009866.2.1"/>
    <property type="gene ID" value="MELO3C009866.2"/>
</dbReference>
<sequence length="338" mass="38636">MDVVIVSSSTAFLFVKVINAVRGISKETYAFIGNSGFMKINRIEDVHQIDVSRFDGPWSFKNETIFINLMEDEVAKGNRPTTTFTKTSWTYIKEQLYVKTGYAYSHEQLKNKYNSLRHRYKEFKKLLSDINGKGWDPVLGTITLGEAQWTNLIKVNKNAKKFKKSGCPHYGKLMGIYGDTIATTELDALPSTKLSSDSEYDNKTESDAPMSNEDYGNNRDENHGQSSMSKKSKRKREIINDIMSSFKEAYVENLKRRNDILEGRLFGLSSGEFSETSSKARDYADEDLNKCIKILNSMVDIDDKAYTKVLKQLVADTTWRKAFLCIPESRRRGFVNNL</sequence>
<dbReference type="PANTHER" id="PTHR47584">
    <property type="match status" value="1"/>
</dbReference>
<dbReference type="Pfam" id="PF12776">
    <property type="entry name" value="Myb_DNA-bind_3"/>
    <property type="match status" value="1"/>
</dbReference>
<dbReference type="InterPro" id="IPR045026">
    <property type="entry name" value="LIMYB"/>
</dbReference>
<evidence type="ECO:0000259" key="2">
    <source>
        <dbReference type="Pfam" id="PF12776"/>
    </source>
</evidence>
<dbReference type="InterPro" id="IPR024752">
    <property type="entry name" value="Myb/SANT-like_dom"/>
</dbReference>
<dbReference type="EnsemblPlants" id="MELO3C009866.2.1">
    <property type="protein sequence ID" value="MELO3C009866.2.1"/>
    <property type="gene ID" value="MELO3C009866.2"/>
</dbReference>